<evidence type="ECO:0000256" key="1">
    <source>
        <dbReference type="ARBA" id="ARBA00004479"/>
    </source>
</evidence>
<dbReference type="GO" id="GO:0004674">
    <property type="term" value="F:protein serine/threonine kinase activity"/>
    <property type="evidence" value="ECO:0007669"/>
    <property type="project" value="UniProtKB-EC"/>
</dbReference>
<dbReference type="GO" id="GO:0016020">
    <property type="term" value="C:membrane"/>
    <property type="evidence" value="ECO:0007669"/>
    <property type="project" value="UniProtKB-SubCell"/>
</dbReference>
<feature type="region of interest" description="Disordered" evidence="8">
    <location>
        <begin position="533"/>
        <end position="621"/>
    </location>
</feature>
<evidence type="ECO:0000256" key="2">
    <source>
        <dbReference type="ARBA" id="ARBA00012513"/>
    </source>
</evidence>
<feature type="compositionally biased region" description="Basic residues" evidence="8">
    <location>
        <begin position="132"/>
        <end position="144"/>
    </location>
</feature>
<gene>
    <name evidence="10" type="ORF">NCGR_LOCUS48544</name>
</gene>
<evidence type="ECO:0000256" key="8">
    <source>
        <dbReference type="SAM" id="MobiDB-lite"/>
    </source>
</evidence>
<dbReference type="AlphaFoldDB" id="A0A811R5B9"/>
<dbReference type="InterPro" id="IPR001480">
    <property type="entry name" value="Bulb-type_lectin_dom"/>
</dbReference>
<evidence type="ECO:0000313" key="11">
    <source>
        <dbReference type="Proteomes" id="UP000604825"/>
    </source>
</evidence>
<evidence type="ECO:0000256" key="6">
    <source>
        <dbReference type="ARBA" id="ARBA00047899"/>
    </source>
</evidence>
<feature type="region of interest" description="Disordered" evidence="8">
    <location>
        <begin position="129"/>
        <end position="151"/>
    </location>
</feature>
<reference evidence="10" key="1">
    <citation type="submission" date="2020-10" db="EMBL/GenBank/DDBJ databases">
        <authorList>
            <person name="Han B."/>
            <person name="Lu T."/>
            <person name="Zhao Q."/>
            <person name="Huang X."/>
            <person name="Zhao Y."/>
        </authorList>
    </citation>
    <scope>NUCLEOTIDE SEQUENCE</scope>
</reference>
<dbReference type="InterPro" id="IPR000858">
    <property type="entry name" value="S_locus_glycoprot_dom"/>
</dbReference>
<organism evidence="10 11">
    <name type="scientific">Miscanthus lutarioriparius</name>
    <dbReference type="NCBI Taxonomy" id="422564"/>
    <lineage>
        <taxon>Eukaryota</taxon>
        <taxon>Viridiplantae</taxon>
        <taxon>Streptophyta</taxon>
        <taxon>Embryophyta</taxon>
        <taxon>Tracheophyta</taxon>
        <taxon>Spermatophyta</taxon>
        <taxon>Magnoliopsida</taxon>
        <taxon>Liliopsida</taxon>
        <taxon>Poales</taxon>
        <taxon>Poaceae</taxon>
        <taxon>PACMAD clade</taxon>
        <taxon>Panicoideae</taxon>
        <taxon>Andropogonodae</taxon>
        <taxon>Andropogoneae</taxon>
        <taxon>Saccharinae</taxon>
        <taxon>Miscanthus</taxon>
    </lineage>
</organism>
<accession>A0A811R5B9</accession>
<evidence type="ECO:0000256" key="4">
    <source>
        <dbReference type="ARBA" id="ARBA00023157"/>
    </source>
</evidence>
<dbReference type="EC" id="2.7.11.1" evidence="2"/>
<keyword evidence="11" id="KW-1185">Reference proteome</keyword>
<protein>
    <recommendedName>
        <fullName evidence="2">non-specific serine/threonine protein kinase</fullName>
        <ecNumber evidence="2">2.7.11.1</ecNumber>
    </recommendedName>
</protein>
<dbReference type="Gene3D" id="2.90.10.10">
    <property type="entry name" value="Bulb-type lectin domain"/>
    <property type="match status" value="1"/>
</dbReference>
<feature type="domain" description="Bulb-type lectin" evidence="9">
    <location>
        <begin position="192"/>
        <end position="320"/>
    </location>
</feature>
<evidence type="ECO:0000256" key="7">
    <source>
        <dbReference type="ARBA" id="ARBA00048679"/>
    </source>
</evidence>
<keyword evidence="5" id="KW-0675">Receptor</keyword>
<dbReference type="EMBL" id="CAJGYO010000013">
    <property type="protein sequence ID" value="CAD6265239.1"/>
    <property type="molecule type" value="Genomic_DNA"/>
</dbReference>
<dbReference type="PANTHER" id="PTHR32444">
    <property type="entry name" value="BULB-TYPE LECTIN DOMAIN-CONTAINING PROTEIN"/>
    <property type="match status" value="1"/>
</dbReference>
<dbReference type="GO" id="GO:0051707">
    <property type="term" value="P:response to other organism"/>
    <property type="evidence" value="ECO:0007669"/>
    <property type="project" value="UniProtKB-ARBA"/>
</dbReference>
<feature type="compositionally biased region" description="Basic and acidic residues" evidence="8">
    <location>
        <begin position="582"/>
        <end position="597"/>
    </location>
</feature>
<dbReference type="PANTHER" id="PTHR32444:SF247">
    <property type="entry name" value="OS01G0958200 PROTEIN"/>
    <property type="match status" value="1"/>
</dbReference>
<keyword evidence="4" id="KW-1015">Disulfide bond</keyword>
<proteinExistence type="predicted"/>
<dbReference type="Pfam" id="PF00954">
    <property type="entry name" value="S_locus_glycop"/>
    <property type="match status" value="1"/>
</dbReference>
<evidence type="ECO:0000259" key="9">
    <source>
        <dbReference type="PROSITE" id="PS50927"/>
    </source>
</evidence>
<dbReference type="PROSITE" id="PS50927">
    <property type="entry name" value="BULB_LECTIN"/>
    <property type="match status" value="1"/>
</dbReference>
<dbReference type="Pfam" id="PF01453">
    <property type="entry name" value="B_lectin"/>
    <property type="match status" value="1"/>
</dbReference>
<comment type="catalytic activity">
    <reaction evidence="7">
        <text>L-seryl-[protein] + ATP = O-phospho-L-seryl-[protein] + ADP + H(+)</text>
        <dbReference type="Rhea" id="RHEA:17989"/>
        <dbReference type="Rhea" id="RHEA-COMP:9863"/>
        <dbReference type="Rhea" id="RHEA-COMP:11604"/>
        <dbReference type="ChEBI" id="CHEBI:15378"/>
        <dbReference type="ChEBI" id="CHEBI:29999"/>
        <dbReference type="ChEBI" id="CHEBI:30616"/>
        <dbReference type="ChEBI" id="CHEBI:83421"/>
        <dbReference type="ChEBI" id="CHEBI:456216"/>
        <dbReference type="EC" id="2.7.11.1"/>
    </reaction>
</comment>
<dbReference type="SUPFAM" id="SSF51110">
    <property type="entry name" value="alpha-D-mannose-specific plant lectins"/>
    <property type="match status" value="1"/>
</dbReference>
<dbReference type="Proteomes" id="UP000604825">
    <property type="component" value="Unassembled WGS sequence"/>
</dbReference>
<sequence>MDTAAAPDSPSGSSSWSERLAATIVEEEAAETLSRLSTTLLTCSSFRLDAFDRLINLSIAVGLGRFVLFPVVEDRRRGGYERAFHADAGSAVDSIDRFPLIDRQIDTLEIVRSCCCELSYVKRDPIDDRRDAGRRRHQKGHGNARGRLLANDAPRAVDHDAPVQTCHPKPASSPPCLAGQCIQVGVSVFRSSSTTTEGLLVVLGETANVVQGRQLRARSLLPGQLQEALHSIGIWFKKTSKQTVVWVANRERPVLEPSASRFALSDRGELVLLATPSNTLLWSSNATSPSPRTTAAPRSRTTATSWARGVHSFLTSWTDAENPAPGAFSMVIDPHGQTKLDLLAGGERRYWTTGLWDGEIFTILPEMRSGSFVGVPYAPNASVNFFSYHDRVPLGIRNFVLNVSGQMHRRQWSGTAGDWNLFCSEPHDPAYIYDGEKCSMWKGEVANIRRVSNDQGDHGVASVVLHLRVAASGVPSARSSKKSEPGSLLVFYYRAVKEATRDFSEKLGSGGFGSVFRGALPDATPVAVKKLDGWHQGQCGKQFPRRGAHPRHDRPRQPRPPPRSAASAPRGIEIARGHRGRNQAEEGRKNGQTEMSKRPRKESHEDDAEMRRGCSPRTPKPLVRGLVPWSHSANSPARQRYLYLVLDDWQRGYSIHRLGEDDFKSDAGLDARAAECPLVRVQAQHAYTCSFADHGSKILAMQPAGFSPGIPVFDTETLEMTVYTGLEDKLGT</sequence>
<dbReference type="GO" id="GO:0048544">
    <property type="term" value="P:recognition of pollen"/>
    <property type="evidence" value="ECO:0007669"/>
    <property type="project" value="InterPro"/>
</dbReference>
<dbReference type="InterPro" id="IPR011009">
    <property type="entry name" value="Kinase-like_dom_sf"/>
</dbReference>
<dbReference type="SMART" id="SM00108">
    <property type="entry name" value="B_lectin"/>
    <property type="match status" value="1"/>
</dbReference>
<dbReference type="Gene3D" id="3.30.200.20">
    <property type="entry name" value="Phosphorylase Kinase, domain 1"/>
    <property type="match status" value="1"/>
</dbReference>
<name>A0A811R5B9_9POAL</name>
<evidence type="ECO:0000256" key="3">
    <source>
        <dbReference type="ARBA" id="ARBA00022729"/>
    </source>
</evidence>
<evidence type="ECO:0000256" key="5">
    <source>
        <dbReference type="ARBA" id="ARBA00023170"/>
    </source>
</evidence>
<comment type="catalytic activity">
    <reaction evidence="6">
        <text>L-threonyl-[protein] + ATP = O-phospho-L-threonyl-[protein] + ADP + H(+)</text>
        <dbReference type="Rhea" id="RHEA:46608"/>
        <dbReference type="Rhea" id="RHEA-COMP:11060"/>
        <dbReference type="Rhea" id="RHEA-COMP:11605"/>
        <dbReference type="ChEBI" id="CHEBI:15378"/>
        <dbReference type="ChEBI" id="CHEBI:30013"/>
        <dbReference type="ChEBI" id="CHEBI:30616"/>
        <dbReference type="ChEBI" id="CHEBI:61977"/>
        <dbReference type="ChEBI" id="CHEBI:456216"/>
        <dbReference type="EC" id="2.7.11.1"/>
    </reaction>
</comment>
<comment type="caution">
    <text evidence="10">The sequence shown here is derived from an EMBL/GenBank/DDBJ whole genome shotgun (WGS) entry which is preliminary data.</text>
</comment>
<dbReference type="InterPro" id="IPR036426">
    <property type="entry name" value="Bulb-type_lectin_dom_sf"/>
</dbReference>
<comment type="subcellular location">
    <subcellularLocation>
        <location evidence="1">Membrane</location>
        <topology evidence="1">Single-pass type I membrane protein</topology>
    </subcellularLocation>
</comment>
<evidence type="ECO:0000313" key="10">
    <source>
        <dbReference type="EMBL" id="CAD6265239.1"/>
    </source>
</evidence>
<keyword evidence="3" id="KW-0732">Signal</keyword>
<feature type="compositionally biased region" description="Basic residues" evidence="8">
    <location>
        <begin position="543"/>
        <end position="554"/>
    </location>
</feature>
<dbReference type="SUPFAM" id="SSF56112">
    <property type="entry name" value="Protein kinase-like (PK-like)"/>
    <property type="match status" value="1"/>
</dbReference>